<keyword evidence="4" id="KW-1185">Reference proteome</keyword>
<gene>
    <name evidence="3" type="ORF">H7J73_32605</name>
</gene>
<evidence type="ECO:0000259" key="2">
    <source>
        <dbReference type="Pfam" id="PF09407"/>
    </source>
</evidence>
<accession>A0ABT3CMX3</accession>
<dbReference type="SUPFAM" id="SSF52980">
    <property type="entry name" value="Restriction endonuclease-like"/>
    <property type="match status" value="1"/>
</dbReference>
<name>A0ABT3CMX3_9MYCO</name>
<organism evidence="3 4">
    <name type="scientific">Mycolicibacterium komossense</name>
    <dbReference type="NCBI Taxonomy" id="1779"/>
    <lineage>
        <taxon>Bacteria</taxon>
        <taxon>Bacillati</taxon>
        <taxon>Actinomycetota</taxon>
        <taxon>Actinomycetes</taxon>
        <taxon>Mycobacteriales</taxon>
        <taxon>Mycobacteriaceae</taxon>
        <taxon>Mycolicibacterium</taxon>
    </lineage>
</organism>
<protein>
    <submittedName>
        <fullName evidence="3">DUF559 domain-containing protein</fullName>
    </submittedName>
</protein>
<dbReference type="InterPro" id="IPR011335">
    <property type="entry name" value="Restrct_endonuc-II-like"/>
</dbReference>
<evidence type="ECO:0000313" key="3">
    <source>
        <dbReference type="EMBL" id="MCV7230756.1"/>
    </source>
</evidence>
<feature type="domain" description="DUF559" evidence="1">
    <location>
        <begin position="220"/>
        <end position="263"/>
    </location>
</feature>
<dbReference type="Proteomes" id="UP001526201">
    <property type="component" value="Unassembled WGS sequence"/>
</dbReference>
<sequence length="302" mass="33697">METPFIGREALDSGLLTRHALRRRFDAIYPGVYVVTGTRITARERAQAAWLWSKRRGVIAGRSAAALHGAKWCDGRAPAEMLYPNRRPPRGVRTWADAIDADEIVTIGGIRVTTPARTALDLARRNPLDSAVAEIDALLNATRTKVADVELLTERRRGDKGIRNARVVLDLVDPGAESPRETWLRLLIVRAGYPRPQTQIPVTDEFGQTVARADMGWSVLKLAVEYDGDHHWTDRRRLAADIRRTELLKELGWIVIRVTAEDTPETIRRRIAAAWAQRGAAVPAFVNPGRNRGLKAAKDSRT</sequence>
<dbReference type="Pfam" id="PF09407">
    <property type="entry name" value="AbiEi_1"/>
    <property type="match status" value="1"/>
</dbReference>
<proteinExistence type="predicted"/>
<dbReference type="RefSeq" id="WP_264072053.1">
    <property type="nucleotide sequence ID" value="NZ_JACKTY010000052.1"/>
</dbReference>
<comment type="caution">
    <text evidence="3">The sequence shown here is derived from an EMBL/GenBank/DDBJ whole genome shotgun (WGS) entry which is preliminary data.</text>
</comment>
<evidence type="ECO:0000313" key="4">
    <source>
        <dbReference type="Proteomes" id="UP001526201"/>
    </source>
</evidence>
<dbReference type="Pfam" id="PF04480">
    <property type="entry name" value="DUF559"/>
    <property type="match status" value="1"/>
</dbReference>
<reference evidence="3 4" key="1">
    <citation type="journal article" date="2022" name="BMC Genomics">
        <title>Comparative genome analysis of mycobacteria focusing on tRNA and non-coding RNA.</title>
        <authorList>
            <person name="Behra P.R.K."/>
            <person name="Pettersson B.M.F."/>
            <person name="Ramesh M."/>
            <person name="Das S."/>
            <person name="Dasgupta S."/>
            <person name="Kirsebom L.A."/>
        </authorList>
    </citation>
    <scope>NUCLEOTIDE SEQUENCE [LARGE SCALE GENOMIC DNA]</scope>
    <source>
        <strain evidence="3 4">DSM 44078</strain>
    </source>
</reference>
<dbReference type="EMBL" id="JACKTY010000052">
    <property type="protein sequence ID" value="MCV7230756.1"/>
    <property type="molecule type" value="Genomic_DNA"/>
</dbReference>
<dbReference type="InterPro" id="IPR007569">
    <property type="entry name" value="DUF559"/>
</dbReference>
<dbReference type="Gene3D" id="3.40.960.10">
    <property type="entry name" value="VSR Endonuclease"/>
    <property type="match status" value="1"/>
</dbReference>
<evidence type="ECO:0000259" key="1">
    <source>
        <dbReference type="Pfam" id="PF04480"/>
    </source>
</evidence>
<dbReference type="InterPro" id="IPR018547">
    <property type="entry name" value="AbiEi_C"/>
</dbReference>
<feature type="domain" description="AbiEi antitoxin C-terminal" evidence="2">
    <location>
        <begin position="62"/>
        <end position="153"/>
    </location>
</feature>